<dbReference type="NCBIfam" id="TIGR02279">
    <property type="entry name" value="PaaC-3OHAcCoADH"/>
    <property type="match status" value="1"/>
</dbReference>
<name>A0ABS1F7M2_9PROT</name>
<dbReference type="InterPro" id="IPR041040">
    <property type="entry name" value="3HCDH_RFF"/>
</dbReference>
<evidence type="ECO:0000256" key="1">
    <source>
        <dbReference type="ARBA" id="ARBA00023002"/>
    </source>
</evidence>
<protein>
    <submittedName>
        <fullName evidence="6">3-hydroxyacyl-CoA dehydrogenase PaaC</fullName>
    </submittedName>
</protein>
<feature type="domain" description="3-hydroxyacyl-CoA dehydrogenase C-terminal" evidence="3">
    <location>
        <begin position="417"/>
        <end position="502"/>
    </location>
</feature>
<evidence type="ECO:0000313" key="7">
    <source>
        <dbReference type="Proteomes" id="UP000652760"/>
    </source>
</evidence>
<dbReference type="InterPro" id="IPR011967">
    <property type="entry name" value="3-OHacyl-CoA_DH_PaaH"/>
</dbReference>
<evidence type="ECO:0000313" key="6">
    <source>
        <dbReference type="EMBL" id="MBK1839252.1"/>
    </source>
</evidence>
<feature type="domain" description="3-hydroxyacyl-CoA dehydrogenase C-terminal" evidence="3">
    <location>
        <begin position="190"/>
        <end position="286"/>
    </location>
</feature>
<dbReference type="Gene3D" id="3.40.50.720">
    <property type="entry name" value="NAD(P)-binding Rossmann-like Domain"/>
    <property type="match status" value="1"/>
</dbReference>
<dbReference type="InterPro" id="IPR008927">
    <property type="entry name" value="6-PGluconate_DH-like_C_sf"/>
</dbReference>
<dbReference type="Pfam" id="PF02737">
    <property type="entry name" value="3HCDH_N"/>
    <property type="match status" value="1"/>
</dbReference>
<dbReference type="Proteomes" id="UP000652760">
    <property type="component" value="Unassembled WGS sequence"/>
</dbReference>
<evidence type="ECO:0000259" key="5">
    <source>
        <dbReference type="Pfam" id="PF18321"/>
    </source>
</evidence>
<sequence length="559" mass="57490">MAALDPSVTVAVVGAGAMGQGIAQVAAQAGHPVLLVDTRPGAAQAAVDSIAKALTALVEKGKRTAAERDATVGRLRAVDGLSDLAPAGLVVEAIVEDPDVKRRLFAELVGIVGPDAILATNTSSLSVTAIGAGVRRPERLAGLHFFNPAPLMALVEIVSGLATDAAVLDTLFDTAKAWGKSPVRCRSTPGFIVNRVARPFYAEGLRLVQEQAADPATIDAVVREAGGFRMGPFELMDLIGHDVNFAVTRSVHAAYFGDPRFQPSLIQQELVEAGRLGRKTGLGFYDHSPGAAKPVPRNAEPAPRPRRVVVRGDLGPAAALVGLLREAGIAVEETAGPGLLVADGITLALTDGRTATARAAEDGIAPLVLVDLALDYAKATRIALAPADGTPSEAVAVAAGLFQALGKAVSVIDDAPGLVVMRTVAMLASEAADAAMQGVASAADIDLAMTKGVNYPLGPLAWADRIGLPHVLAVLDALARTYGEDRYRASALLRRRIAASRIPHLEIPSPPRGEGQGEGVAPLGSASGRNPGATTDFTPRIPLTPTLSPGGRGGKEPLQ</sequence>
<dbReference type="RefSeq" id="WP_200194981.1">
    <property type="nucleotide sequence ID" value="NZ_JAENHM010000053.1"/>
</dbReference>
<accession>A0ABS1F7M2</accession>
<keyword evidence="1" id="KW-0560">Oxidoreductase</keyword>
<evidence type="ECO:0000256" key="2">
    <source>
        <dbReference type="SAM" id="MobiDB-lite"/>
    </source>
</evidence>
<keyword evidence="7" id="KW-1185">Reference proteome</keyword>
<dbReference type="EMBL" id="JAENHM010000053">
    <property type="protein sequence ID" value="MBK1839252.1"/>
    <property type="molecule type" value="Genomic_DNA"/>
</dbReference>
<dbReference type="PANTHER" id="PTHR48075">
    <property type="entry name" value="3-HYDROXYACYL-COA DEHYDROGENASE FAMILY PROTEIN"/>
    <property type="match status" value="1"/>
</dbReference>
<dbReference type="InterPro" id="IPR036291">
    <property type="entry name" value="NAD(P)-bd_dom_sf"/>
</dbReference>
<reference evidence="7" key="1">
    <citation type="submission" date="2021-01" db="EMBL/GenBank/DDBJ databases">
        <title>Genome public.</title>
        <authorList>
            <person name="Liu C."/>
            <person name="Sun Q."/>
        </authorList>
    </citation>
    <scope>NUCLEOTIDE SEQUENCE [LARGE SCALE GENOMIC DNA]</scope>
    <source>
        <strain evidence="7">YIM B02556</strain>
    </source>
</reference>
<dbReference type="Pfam" id="PF18321">
    <property type="entry name" value="3HCDH_RFF"/>
    <property type="match status" value="1"/>
</dbReference>
<dbReference type="InterPro" id="IPR006176">
    <property type="entry name" value="3-OHacyl-CoA_DH_NAD-bd"/>
</dbReference>
<feature type="domain" description="3-hydroxyacyl-CoA dehydrogenase NAD binding" evidence="4">
    <location>
        <begin position="9"/>
        <end position="186"/>
    </location>
</feature>
<dbReference type="PANTHER" id="PTHR48075:SF5">
    <property type="entry name" value="3-HYDROXYBUTYRYL-COA DEHYDROGENASE"/>
    <property type="match status" value="1"/>
</dbReference>
<evidence type="ECO:0000259" key="3">
    <source>
        <dbReference type="Pfam" id="PF00725"/>
    </source>
</evidence>
<dbReference type="Pfam" id="PF00725">
    <property type="entry name" value="3HCDH"/>
    <property type="match status" value="2"/>
</dbReference>
<feature type="region of interest" description="Disordered" evidence="2">
    <location>
        <begin position="504"/>
        <end position="559"/>
    </location>
</feature>
<dbReference type="Gene3D" id="1.10.1040.50">
    <property type="match status" value="1"/>
</dbReference>
<dbReference type="SUPFAM" id="SSF48179">
    <property type="entry name" value="6-phosphogluconate dehydrogenase C-terminal domain-like"/>
    <property type="match status" value="2"/>
</dbReference>
<feature type="domain" description="3-hydroxybutyryl-CoA dehydrogenase reduced Rossmann-fold" evidence="5">
    <location>
        <begin position="347"/>
        <end position="416"/>
    </location>
</feature>
<dbReference type="InterPro" id="IPR006108">
    <property type="entry name" value="3HC_DH_C"/>
</dbReference>
<dbReference type="NCBIfam" id="NF006124">
    <property type="entry name" value="PRK08268.1"/>
    <property type="match status" value="1"/>
</dbReference>
<dbReference type="SUPFAM" id="SSF51735">
    <property type="entry name" value="NAD(P)-binding Rossmann-fold domains"/>
    <property type="match status" value="1"/>
</dbReference>
<gene>
    <name evidence="6" type="primary">paaC</name>
    <name evidence="6" type="ORF">JHL17_17720</name>
</gene>
<comment type="caution">
    <text evidence="6">The sequence shown here is derived from an EMBL/GenBank/DDBJ whole genome shotgun (WGS) entry which is preliminary data.</text>
</comment>
<organism evidence="6 7">
    <name type="scientific">Azospirillum endophyticum</name>
    <dbReference type="NCBI Taxonomy" id="2800326"/>
    <lineage>
        <taxon>Bacteria</taxon>
        <taxon>Pseudomonadati</taxon>
        <taxon>Pseudomonadota</taxon>
        <taxon>Alphaproteobacteria</taxon>
        <taxon>Rhodospirillales</taxon>
        <taxon>Azospirillaceae</taxon>
        <taxon>Azospirillum</taxon>
    </lineage>
</organism>
<evidence type="ECO:0000259" key="4">
    <source>
        <dbReference type="Pfam" id="PF02737"/>
    </source>
</evidence>
<proteinExistence type="predicted"/>